<feature type="region of interest" description="Disordered" evidence="2">
    <location>
        <begin position="480"/>
        <end position="531"/>
    </location>
</feature>
<dbReference type="OrthoDB" id="1738316at2759"/>
<protein>
    <submittedName>
        <fullName evidence="3">Uncharacterized protein</fullName>
    </submittedName>
</protein>
<organism evidence="3 4">
    <name type="scientific">Cuscuta campestris</name>
    <dbReference type="NCBI Taxonomy" id="132261"/>
    <lineage>
        <taxon>Eukaryota</taxon>
        <taxon>Viridiplantae</taxon>
        <taxon>Streptophyta</taxon>
        <taxon>Embryophyta</taxon>
        <taxon>Tracheophyta</taxon>
        <taxon>Spermatophyta</taxon>
        <taxon>Magnoliopsida</taxon>
        <taxon>eudicotyledons</taxon>
        <taxon>Gunneridae</taxon>
        <taxon>Pentapetalae</taxon>
        <taxon>asterids</taxon>
        <taxon>lamiids</taxon>
        <taxon>Solanales</taxon>
        <taxon>Convolvulaceae</taxon>
        <taxon>Cuscuteae</taxon>
        <taxon>Cuscuta</taxon>
        <taxon>Cuscuta subgen. Grammica</taxon>
        <taxon>Cuscuta sect. Cleistogrammica</taxon>
    </lineage>
</organism>
<dbReference type="Proteomes" id="UP000595140">
    <property type="component" value="Unassembled WGS sequence"/>
</dbReference>
<name>A0A484N6Y4_9ASTE</name>
<feature type="region of interest" description="Disordered" evidence="2">
    <location>
        <begin position="279"/>
        <end position="362"/>
    </location>
</feature>
<evidence type="ECO:0000313" key="3">
    <source>
        <dbReference type="EMBL" id="VFQ96810.1"/>
    </source>
</evidence>
<feature type="compositionally biased region" description="Basic and acidic residues" evidence="2">
    <location>
        <begin position="279"/>
        <end position="290"/>
    </location>
</feature>
<feature type="compositionally biased region" description="Polar residues" evidence="2">
    <location>
        <begin position="519"/>
        <end position="531"/>
    </location>
</feature>
<proteinExistence type="predicted"/>
<evidence type="ECO:0000256" key="2">
    <source>
        <dbReference type="SAM" id="MobiDB-lite"/>
    </source>
</evidence>
<feature type="compositionally biased region" description="Basic and acidic residues" evidence="2">
    <location>
        <begin position="350"/>
        <end position="361"/>
    </location>
</feature>
<reference evidence="3 4" key="1">
    <citation type="submission" date="2018-04" db="EMBL/GenBank/DDBJ databases">
        <authorList>
            <person name="Vogel A."/>
        </authorList>
    </citation>
    <scope>NUCLEOTIDE SEQUENCE [LARGE SCALE GENOMIC DNA]</scope>
</reference>
<evidence type="ECO:0000313" key="4">
    <source>
        <dbReference type="Proteomes" id="UP000595140"/>
    </source>
</evidence>
<accession>A0A484N6Y4</accession>
<feature type="compositionally biased region" description="Basic and acidic residues" evidence="2">
    <location>
        <begin position="1188"/>
        <end position="1199"/>
    </location>
</feature>
<sequence>MVLEFSWAEGPLTHRWVTLPIAGWMGVGYGLQRGPGGSGSRGTTRSGAVSVFGLLLEGVVGNDPELRHLRAWPDDVNVGGDDEVYDEEGVWQAPLGGEGSAIRHVNHDEFHPIDGGAVHDDMNRFQVLVEERCVAAIPRAENPGEDVEEEALLRWGRVDRRRPAVADEVGVPKLSNDHRLVVEDPIVATVRRDVVTLDWQPRDPCKGRQINLYVVEINATVDGVAVAVEIGVEGPDESGIVGRAALGDEGPQTRRLKLVVEFMIPLLLGEQLQEHSRQRDRALGEVREEPGEFLLRPELQEGSVKNPYDDDYQVDNGSDYYPYHEEPPYDTPSKNFGYSPCQDSDGDNYYEPHGDHDDYDHNGPIYDDQPDPLVEEIIRLEQKIFYFDEVLFAEGSWYEPPYSRDYTLFAEEQIEANKVAIRERAKLLESVRKEKEFERRLCEGSEMMQEMLDDFQRERLEAEDKADKLVNDLRKAIELKRSLQPQDPQLEEVNAQKEALEPKTNPEPSNHQVPVLEDSPSSTPSQKPESISTLVGATVVMLPEYPPSQVSTGTVVQEVEPTEGPDSEPPSLIQEKKEEEVLPMAINDHLLNCVEDTPPEESVLEEIEPITFPQDTNVQESEQESTGEEILCIEKPTPSIETCVRNASSEDSDQTFFDSLLDGCDDVCPKDGWSLRSWDELLMSDTEDSSMGEGTIIIIKPQTDSQPVEDNEEINLAMKANDVDQLRRLPPPPTYTKSPPYILLPPSRRDESWIMDLDQAKYQTRWHQKGVRRAKLYDSRIGKSRKKWMDVAWMIPHGNHRTLQNLEELPLHSEEARKKFLTWGNTKMLQPPMVLDPAYLEELGHWQDIDELLYDPKWRILLFLHAPASLEVTIEFLCSLRFLNDGEEIKTAVEVTSTTKVTFTLMGRLLNLTVADLGWLIGLYTLDETRSLAFANLPDQLDPEFDARKFWQAHGHGRFHSGASLARNWARPSWRILHQALALSYFGRSQEPDVVFNSDMLFFWSLEARVSDFCGSIPICSVNLQPPDRLVWANGYASGPRIMYVRSQCSSRSYSVDSRLRSMETLLLTQQWQVEEILDYVREQGTKKAEHGADQTFFDSLLDGCDDVCPKDGWSLRSRDELLMSDTEDSSMGESMVVIIKPQMDSQPIEDKEEINFAIKANDVDPLRSLPPPPTHTKSPPYFLLPPSRRDESRILDLD</sequence>
<dbReference type="EMBL" id="OOIL02006271">
    <property type="protein sequence ID" value="VFQ96810.1"/>
    <property type="molecule type" value="Genomic_DNA"/>
</dbReference>
<dbReference type="AlphaFoldDB" id="A0A484N6Y4"/>
<keyword evidence="4" id="KW-1185">Reference proteome</keyword>
<feature type="region of interest" description="Disordered" evidence="2">
    <location>
        <begin position="1163"/>
        <end position="1199"/>
    </location>
</feature>
<gene>
    <name evidence="3" type="ORF">CCAM_LOCUS38586</name>
</gene>
<evidence type="ECO:0000256" key="1">
    <source>
        <dbReference type="SAM" id="Coils"/>
    </source>
</evidence>
<feature type="coiled-coil region" evidence="1">
    <location>
        <begin position="445"/>
        <end position="479"/>
    </location>
</feature>
<keyword evidence="1" id="KW-0175">Coiled coil</keyword>